<accession>F7NHC6</accession>
<dbReference type="STRING" id="1009370.ALO_07358"/>
<feature type="domain" description="Dinitrogenase iron-molybdenum cofactor biosynthesis" evidence="1">
    <location>
        <begin position="9"/>
        <end position="96"/>
    </location>
</feature>
<dbReference type="Gene3D" id="3.30.420.130">
    <property type="entry name" value="Dinitrogenase iron-molybdenum cofactor biosynthesis domain"/>
    <property type="match status" value="1"/>
</dbReference>
<dbReference type="PANTHER" id="PTHR42983">
    <property type="entry name" value="DINITROGENASE IRON-MOLYBDENUM COFACTOR PROTEIN-RELATED"/>
    <property type="match status" value="1"/>
</dbReference>
<evidence type="ECO:0000313" key="3">
    <source>
        <dbReference type="Proteomes" id="UP000003240"/>
    </source>
</evidence>
<dbReference type="CDD" id="cd00851">
    <property type="entry name" value="MTH1175"/>
    <property type="match status" value="1"/>
</dbReference>
<proteinExistence type="predicted"/>
<dbReference type="AlphaFoldDB" id="F7NHC6"/>
<dbReference type="Pfam" id="PF02579">
    <property type="entry name" value="Nitro_FeMo-Co"/>
    <property type="match status" value="1"/>
</dbReference>
<dbReference type="OrthoDB" id="9809679at2"/>
<organism evidence="2 3">
    <name type="scientific">Acetonema longum DSM 6540</name>
    <dbReference type="NCBI Taxonomy" id="1009370"/>
    <lineage>
        <taxon>Bacteria</taxon>
        <taxon>Bacillati</taxon>
        <taxon>Bacillota</taxon>
        <taxon>Negativicutes</taxon>
        <taxon>Acetonemataceae</taxon>
        <taxon>Acetonema</taxon>
    </lineage>
</organism>
<dbReference type="EMBL" id="AFGF01000053">
    <property type="protein sequence ID" value="EGO64609.1"/>
    <property type="molecule type" value="Genomic_DNA"/>
</dbReference>
<keyword evidence="3" id="KW-1185">Reference proteome</keyword>
<dbReference type="InterPro" id="IPR036105">
    <property type="entry name" value="DiNase_FeMo-co_biosyn_sf"/>
</dbReference>
<evidence type="ECO:0000259" key="1">
    <source>
        <dbReference type="Pfam" id="PF02579"/>
    </source>
</evidence>
<dbReference type="RefSeq" id="WP_004094191.1">
    <property type="nucleotide sequence ID" value="NZ_AFGF01000053.1"/>
</dbReference>
<dbReference type="InterPro" id="IPR033913">
    <property type="entry name" value="MTH1175_dom"/>
</dbReference>
<dbReference type="PANTHER" id="PTHR42983:SF1">
    <property type="entry name" value="IRON-MOLYBDENUM PROTEIN"/>
    <property type="match status" value="1"/>
</dbReference>
<dbReference type="Proteomes" id="UP000003240">
    <property type="component" value="Unassembled WGS sequence"/>
</dbReference>
<reference evidence="2 3" key="1">
    <citation type="journal article" date="2011" name="EMBO J.">
        <title>Structural diversity of bacterial flagellar motors.</title>
        <authorList>
            <person name="Chen S."/>
            <person name="Beeby M."/>
            <person name="Murphy G.E."/>
            <person name="Leadbetter J.R."/>
            <person name="Hendrixson D.R."/>
            <person name="Briegel A."/>
            <person name="Li Z."/>
            <person name="Shi J."/>
            <person name="Tocheva E.I."/>
            <person name="Muller A."/>
            <person name="Dobro M.J."/>
            <person name="Jensen G.J."/>
        </authorList>
    </citation>
    <scope>NUCLEOTIDE SEQUENCE [LARGE SCALE GENOMIC DNA]</scope>
    <source>
        <strain evidence="2 3">DSM 6540</strain>
    </source>
</reference>
<gene>
    <name evidence="2" type="ORF">ALO_07358</name>
</gene>
<evidence type="ECO:0000313" key="2">
    <source>
        <dbReference type="EMBL" id="EGO64609.1"/>
    </source>
</evidence>
<dbReference type="SUPFAM" id="SSF53146">
    <property type="entry name" value="Nitrogenase accessory factor-like"/>
    <property type="match status" value="1"/>
</dbReference>
<protein>
    <recommendedName>
        <fullName evidence="1">Dinitrogenase iron-molybdenum cofactor biosynthesis domain-containing protein</fullName>
    </recommendedName>
</protein>
<dbReference type="eggNOG" id="COG1433">
    <property type="taxonomic scope" value="Bacteria"/>
</dbReference>
<sequence>MKIAIPVAEGKLSEHFGHCVTFAVVTVDNGKISKQEILTPPPHAPGVIPNWIADLDCTDVLAGGMGEGARSMLRQHGVTVICGAPQETPETLVDLYLRGKLVDAGNGCGHSHHHGDSHGCGTH</sequence>
<dbReference type="InterPro" id="IPR003731">
    <property type="entry name" value="Di-Nase_FeMo-co_biosynth"/>
</dbReference>
<comment type="caution">
    <text evidence="2">The sequence shown here is derived from an EMBL/GenBank/DDBJ whole genome shotgun (WGS) entry which is preliminary data.</text>
</comment>
<name>F7NHC6_9FIRM</name>